<evidence type="ECO:0000313" key="2">
    <source>
        <dbReference type="Proteomes" id="UP000594008"/>
    </source>
</evidence>
<name>A0A7M2TAD7_STRCW</name>
<dbReference type="AlphaFoldDB" id="A0A7M2TAD7"/>
<reference evidence="1 2" key="1">
    <citation type="submission" date="2020-10" db="EMBL/GenBank/DDBJ databases">
        <title>Streptomyces chromofuscus complate genome analysis.</title>
        <authorList>
            <person name="Anwar N."/>
        </authorList>
    </citation>
    <scope>NUCLEOTIDE SEQUENCE [LARGE SCALE GENOMIC DNA]</scope>
    <source>
        <strain evidence="1 2">DSM 40273</strain>
    </source>
</reference>
<protein>
    <submittedName>
        <fullName evidence="1">Uncharacterized protein</fullName>
    </submittedName>
</protein>
<dbReference type="KEGG" id="schf:IPT68_02600"/>
<dbReference type="Proteomes" id="UP000594008">
    <property type="component" value="Chromosome"/>
</dbReference>
<dbReference type="RefSeq" id="WP_189701581.1">
    <property type="nucleotide sequence ID" value="NZ_BMTA01000029.1"/>
</dbReference>
<sequence>MDTAGRDARGTLVALWRAAERLRAMAYDVFLAHQPAVAWSEFAPCGATPGMQAVGVVVDLRDGREIFLDLTVSPADEAFFVEADIGLYGLDDEENGGYRCLLEIPDARADSLDDLVATIEDRVGRLIEAGPDAVRGVGAFSRDAFRVFGQGRTGTGRAAPRVGSVPVWTGCAGPTAAGRCWLG</sequence>
<evidence type="ECO:0000313" key="1">
    <source>
        <dbReference type="EMBL" id="QOV44915.1"/>
    </source>
</evidence>
<keyword evidence="2" id="KW-1185">Reference proteome</keyword>
<organism evidence="1 2">
    <name type="scientific">Streptomyces chromofuscus</name>
    <dbReference type="NCBI Taxonomy" id="42881"/>
    <lineage>
        <taxon>Bacteria</taxon>
        <taxon>Bacillati</taxon>
        <taxon>Actinomycetota</taxon>
        <taxon>Actinomycetes</taxon>
        <taxon>Kitasatosporales</taxon>
        <taxon>Streptomycetaceae</taxon>
        <taxon>Streptomyces</taxon>
    </lineage>
</organism>
<proteinExistence type="predicted"/>
<gene>
    <name evidence="1" type="ORF">IPT68_02600</name>
</gene>
<accession>A0A7M2TAD7</accession>
<dbReference type="EMBL" id="CP063374">
    <property type="protein sequence ID" value="QOV44915.1"/>
    <property type="molecule type" value="Genomic_DNA"/>
</dbReference>